<feature type="region of interest" description="Disordered" evidence="1">
    <location>
        <begin position="81"/>
        <end position="104"/>
    </location>
</feature>
<feature type="non-terminal residue" evidence="2">
    <location>
        <position position="1"/>
    </location>
</feature>
<protein>
    <submittedName>
        <fullName evidence="2">Uncharacterized protein</fullName>
    </submittedName>
</protein>
<accession>A0A0K8WBU7</accession>
<dbReference type="EMBL" id="GDHF01004019">
    <property type="protein sequence ID" value="JAI48295.1"/>
    <property type="molecule type" value="Transcribed_RNA"/>
</dbReference>
<organism evidence="2">
    <name type="scientific">Bactrocera latifrons</name>
    <name type="common">Malaysian fruit fly</name>
    <name type="synonym">Chaetodacus latifrons</name>
    <dbReference type="NCBI Taxonomy" id="174628"/>
    <lineage>
        <taxon>Eukaryota</taxon>
        <taxon>Metazoa</taxon>
        <taxon>Ecdysozoa</taxon>
        <taxon>Arthropoda</taxon>
        <taxon>Hexapoda</taxon>
        <taxon>Insecta</taxon>
        <taxon>Pterygota</taxon>
        <taxon>Neoptera</taxon>
        <taxon>Endopterygota</taxon>
        <taxon>Diptera</taxon>
        <taxon>Brachycera</taxon>
        <taxon>Muscomorpha</taxon>
        <taxon>Tephritoidea</taxon>
        <taxon>Tephritidae</taxon>
        <taxon>Bactrocera</taxon>
        <taxon>Bactrocera</taxon>
    </lineage>
</organism>
<reference evidence="2" key="1">
    <citation type="submission" date="2015-06" db="EMBL/GenBank/DDBJ databases">
        <authorList>
            <person name="Hoefler B.C."/>
            <person name="Straight P.D."/>
        </authorList>
    </citation>
    <scope>NUCLEOTIDE SEQUENCE</scope>
</reference>
<sequence length="104" mass="10941">PTPNVRSAINVARTGPIPMPRPTNATASTSAFGSGSRAAPSTLSAKASYTMPAMSPETPTTSLWALDAGVRFRRFMSQVRQTTSDAAAQDPTTRCTSASCLKHR</sequence>
<feature type="compositionally biased region" description="Low complexity" evidence="1">
    <location>
        <begin position="25"/>
        <end position="39"/>
    </location>
</feature>
<evidence type="ECO:0000313" key="2">
    <source>
        <dbReference type="EMBL" id="JAI48295.1"/>
    </source>
</evidence>
<dbReference type="AlphaFoldDB" id="A0A0K8WBU7"/>
<proteinExistence type="predicted"/>
<evidence type="ECO:0000256" key="1">
    <source>
        <dbReference type="SAM" id="MobiDB-lite"/>
    </source>
</evidence>
<gene>
    <name evidence="2" type="ORF">c0_g1_i1</name>
</gene>
<feature type="region of interest" description="Disordered" evidence="1">
    <location>
        <begin position="1"/>
        <end position="40"/>
    </location>
</feature>
<name>A0A0K8WBU7_BACLA</name>